<dbReference type="Pfam" id="PF00083">
    <property type="entry name" value="Sugar_tr"/>
    <property type="match status" value="1"/>
</dbReference>
<dbReference type="InterPro" id="IPR050549">
    <property type="entry name" value="MFS_Trehalose_Transporter"/>
</dbReference>
<keyword evidence="5 8" id="KW-0472">Membrane</keyword>
<evidence type="ECO:0000256" key="1">
    <source>
        <dbReference type="ARBA" id="ARBA00004651"/>
    </source>
</evidence>
<feature type="transmembrane region" description="Helical" evidence="8">
    <location>
        <begin position="236"/>
        <end position="258"/>
    </location>
</feature>
<proteinExistence type="inferred from homology"/>
<evidence type="ECO:0000313" key="11">
    <source>
        <dbReference type="Proteomes" id="UP000837857"/>
    </source>
</evidence>
<comment type="subcellular location">
    <subcellularLocation>
        <location evidence="1">Cell membrane</location>
        <topology evidence="1">Multi-pass membrane protein</topology>
    </subcellularLocation>
</comment>
<keyword evidence="4 8" id="KW-1133">Transmembrane helix</keyword>
<organism evidence="10 11">
    <name type="scientific">Iphiclides podalirius</name>
    <name type="common">scarce swallowtail</name>
    <dbReference type="NCBI Taxonomy" id="110791"/>
    <lineage>
        <taxon>Eukaryota</taxon>
        <taxon>Metazoa</taxon>
        <taxon>Ecdysozoa</taxon>
        <taxon>Arthropoda</taxon>
        <taxon>Hexapoda</taxon>
        <taxon>Insecta</taxon>
        <taxon>Pterygota</taxon>
        <taxon>Neoptera</taxon>
        <taxon>Endopterygota</taxon>
        <taxon>Lepidoptera</taxon>
        <taxon>Glossata</taxon>
        <taxon>Ditrysia</taxon>
        <taxon>Papilionoidea</taxon>
        <taxon>Papilionidae</taxon>
        <taxon>Papilioninae</taxon>
        <taxon>Iphiclides</taxon>
    </lineage>
</organism>
<keyword evidence="6" id="KW-0325">Glycoprotein</keyword>
<dbReference type="InterPro" id="IPR020846">
    <property type="entry name" value="MFS_dom"/>
</dbReference>
<feature type="transmembrane region" description="Helical" evidence="8">
    <location>
        <begin position="371"/>
        <end position="391"/>
    </location>
</feature>
<feature type="transmembrane region" description="Helical" evidence="8">
    <location>
        <begin position="68"/>
        <end position="92"/>
    </location>
</feature>
<evidence type="ECO:0000256" key="2">
    <source>
        <dbReference type="ARBA" id="ARBA00022475"/>
    </source>
</evidence>
<comment type="similarity">
    <text evidence="7">Belongs to the major facilitator superfamily. Sugar transporter (TC 2.A.1.1) family.</text>
</comment>
<dbReference type="PROSITE" id="PS50850">
    <property type="entry name" value="MFS"/>
    <property type="match status" value="1"/>
</dbReference>
<dbReference type="EMBL" id="OW152838">
    <property type="protein sequence ID" value="CAH2059088.1"/>
    <property type="molecule type" value="Genomic_DNA"/>
</dbReference>
<feature type="transmembrane region" description="Helical" evidence="8">
    <location>
        <begin position="334"/>
        <end position="359"/>
    </location>
</feature>
<dbReference type="CDD" id="cd17358">
    <property type="entry name" value="MFS_GLUT6_8_Class3_like"/>
    <property type="match status" value="1"/>
</dbReference>
<feature type="transmembrane region" description="Helical" evidence="8">
    <location>
        <begin position="127"/>
        <end position="145"/>
    </location>
</feature>
<dbReference type="PANTHER" id="PTHR48021">
    <property type="match status" value="1"/>
</dbReference>
<keyword evidence="11" id="KW-1185">Reference proteome</keyword>
<dbReference type="PROSITE" id="PS00217">
    <property type="entry name" value="SUGAR_TRANSPORT_2"/>
    <property type="match status" value="1"/>
</dbReference>
<evidence type="ECO:0000256" key="7">
    <source>
        <dbReference type="RuleBase" id="RU003346"/>
    </source>
</evidence>
<evidence type="ECO:0000256" key="4">
    <source>
        <dbReference type="ARBA" id="ARBA00022989"/>
    </source>
</evidence>
<dbReference type="InterPro" id="IPR003663">
    <property type="entry name" value="Sugar/inositol_transpt"/>
</dbReference>
<evidence type="ECO:0000259" key="9">
    <source>
        <dbReference type="PROSITE" id="PS50850"/>
    </source>
</evidence>
<dbReference type="SUPFAM" id="SSF103473">
    <property type="entry name" value="MFS general substrate transporter"/>
    <property type="match status" value="1"/>
</dbReference>
<evidence type="ECO:0000256" key="8">
    <source>
        <dbReference type="SAM" id="Phobius"/>
    </source>
</evidence>
<dbReference type="NCBIfam" id="TIGR00879">
    <property type="entry name" value="SP"/>
    <property type="match status" value="1"/>
</dbReference>
<keyword evidence="7" id="KW-0813">Transport</keyword>
<keyword evidence="3 8" id="KW-0812">Transmembrane</keyword>
<feature type="transmembrane region" description="Helical" evidence="8">
    <location>
        <begin position="300"/>
        <end position="322"/>
    </location>
</feature>
<gene>
    <name evidence="10" type="ORF">IPOD504_LOCUS10712</name>
</gene>
<dbReference type="InterPro" id="IPR044775">
    <property type="entry name" value="MFS_ERD6/Tret1-like"/>
</dbReference>
<dbReference type="Gene3D" id="1.20.1250.20">
    <property type="entry name" value="MFS general substrate transporter like domains"/>
    <property type="match status" value="1"/>
</dbReference>
<dbReference type="PANTHER" id="PTHR48021:SF47">
    <property type="entry name" value="GH17672P"/>
    <property type="match status" value="1"/>
</dbReference>
<dbReference type="InterPro" id="IPR036259">
    <property type="entry name" value="MFS_trans_sf"/>
</dbReference>
<sequence length="447" mass="48197">MGIASIGYSMGWTSPINIKLQDEDQADSPLPAPLDVDQTAWVGSLLPLGAIFGPFVVGVTVSKIGRKWTLLSSAIPLIAGWILVATASNVGFLYSGRILWGIAVGMLFTVTPIYCGEIATDDVRGALGSFLQVFITFGYLFVYGIGPFVTYGVVAYVGLATVLFFVVCFYFMPESPMYHLVKDDRESAAKCLMTIRGRSRVEVEAELDKMATEISASMEKTATLADVFRGSNFKGFYICCVLLAVQQFSGIGAVLFYMNTIFGAAGSELDPSIATIVVGAVQVLASMVTPLVVDRLGRRILLLISTSGTATGLVLLGTYFLLNEQNSPVIPSIGFLPILSLVVFIVAYCWGVGPLPFAIMGEMFPIEVKAVAAPLATTLCWTLCFLITRYFEPVAEAVGMYVAFWVLAAACVLGFFFTLFLVPETKGKSLQEIQDMLAGRKSNLEKA</sequence>
<feature type="transmembrane region" description="Helical" evidence="8">
    <location>
        <begin position="397"/>
        <end position="422"/>
    </location>
</feature>
<feature type="transmembrane region" description="Helical" evidence="8">
    <location>
        <begin position="98"/>
        <end position="115"/>
    </location>
</feature>
<evidence type="ECO:0000256" key="5">
    <source>
        <dbReference type="ARBA" id="ARBA00023136"/>
    </source>
</evidence>
<keyword evidence="2" id="KW-1003">Cell membrane</keyword>
<dbReference type="InterPro" id="IPR005829">
    <property type="entry name" value="Sugar_transporter_CS"/>
</dbReference>
<dbReference type="PRINTS" id="PR00171">
    <property type="entry name" value="SUGRTRNSPORT"/>
</dbReference>
<dbReference type="InterPro" id="IPR005828">
    <property type="entry name" value="MFS_sugar_transport-like"/>
</dbReference>
<feature type="transmembrane region" description="Helical" evidence="8">
    <location>
        <begin position="40"/>
        <end position="61"/>
    </location>
</feature>
<evidence type="ECO:0000256" key="6">
    <source>
        <dbReference type="ARBA" id="ARBA00023180"/>
    </source>
</evidence>
<feature type="transmembrane region" description="Helical" evidence="8">
    <location>
        <begin position="151"/>
        <end position="172"/>
    </location>
</feature>
<dbReference type="Proteomes" id="UP000837857">
    <property type="component" value="Chromosome 26"/>
</dbReference>
<name>A0ABN8ILC9_9NEOP</name>
<feature type="transmembrane region" description="Helical" evidence="8">
    <location>
        <begin position="273"/>
        <end position="293"/>
    </location>
</feature>
<feature type="non-terminal residue" evidence="10">
    <location>
        <position position="1"/>
    </location>
</feature>
<reference evidence="10" key="1">
    <citation type="submission" date="2022-03" db="EMBL/GenBank/DDBJ databases">
        <authorList>
            <person name="Martin H S."/>
        </authorList>
    </citation>
    <scope>NUCLEOTIDE SEQUENCE</scope>
</reference>
<evidence type="ECO:0000256" key="3">
    <source>
        <dbReference type="ARBA" id="ARBA00022692"/>
    </source>
</evidence>
<protein>
    <recommendedName>
        <fullName evidence="9">Major facilitator superfamily (MFS) profile domain-containing protein</fullName>
    </recommendedName>
</protein>
<evidence type="ECO:0000313" key="10">
    <source>
        <dbReference type="EMBL" id="CAH2059088.1"/>
    </source>
</evidence>
<feature type="domain" description="Major facilitator superfamily (MFS) profile" evidence="9">
    <location>
        <begin position="1"/>
        <end position="426"/>
    </location>
</feature>
<accession>A0ABN8ILC9</accession>